<evidence type="ECO:0000256" key="1">
    <source>
        <dbReference type="ARBA" id="ARBA00001946"/>
    </source>
</evidence>
<dbReference type="RefSeq" id="WP_114472071.1">
    <property type="nucleotide sequence ID" value="NZ_QPJK01000013.1"/>
</dbReference>
<dbReference type="Gene3D" id="3.30.460.10">
    <property type="entry name" value="Beta Polymerase, domain 2"/>
    <property type="match status" value="1"/>
</dbReference>
<evidence type="ECO:0000313" key="12">
    <source>
        <dbReference type="Proteomes" id="UP000252884"/>
    </source>
</evidence>
<comment type="similarity">
    <text evidence="9">Belongs to the MntA antitoxin family.</text>
</comment>
<accession>A0A368XBA8</accession>
<dbReference type="CDD" id="cd05403">
    <property type="entry name" value="NT_KNTase_like"/>
    <property type="match status" value="1"/>
</dbReference>
<dbReference type="PANTHER" id="PTHR33571:SF12">
    <property type="entry name" value="BSL3053 PROTEIN"/>
    <property type="match status" value="1"/>
</dbReference>
<evidence type="ECO:0000256" key="9">
    <source>
        <dbReference type="ARBA" id="ARBA00038276"/>
    </source>
</evidence>
<dbReference type="Pfam" id="PF01909">
    <property type="entry name" value="NTP_transf_2"/>
    <property type="match status" value="1"/>
</dbReference>
<dbReference type="OrthoDB" id="561385at2"/>
<evidence type="ECO:0000256" key="2">
    <source>
        <dbReference type="ARBA" id="ARBA00022649"/>
    </source>
</evidence>
<dbReference type="GO" id="GO:0016779">
    <property type="term" value="F:nucleotidyltransferase activity"/>
    <property type="evidence" value="ECO:0007669"/>
    <property type="project" value="UniProtKB-KW"/>
</dbReference>
<dbReference type="InterPro" id="IPR002934">
    <property type="entry name" value="Polymerase_NTP_transf_dom"/>
</dbReference>
<evidence type="ECO:0000256" key="4">
    <source>
        <dbReference type="ARBA" id="ARBA00022695"/>
    </source>
</evidence>
<keyword evidence="7" id="KW-0067">ATP-binding</keyword>
<dbReference type="AlphaFoldDB" id="A0A368XBA8"/>
<dbReference type="PANTHER" id="PTHR33571">
    <property type="entry name" value="SSL8005 PROTEIN"/>
    <property type="match status" value="1"/>
</dbReference>
<keyword evidence="8" id="KW-0460">Magnesium</keyword>
<feature type="domain" description="Polymerase nucleotidyl transferase" evidence="10">
    <location>
        <begin position="14"/>
        <end position="92"/>
    </location>
</feature>
<name>A0A368XBA8_9BURK</name>
<evidence type="ECO:0000256" key="6">
    <source>
        <dbReference type="ARBA" id="ARBA00022741"/>
    </source>
</evidence>
<keyword evidence="6" id="KW-0547">Nucleotide-binding</keyword>
<dbReference type="GO" id="GO:0046872">
    <property type="term" value="F:metal ion binding"/>
    <property type="evidence" value="ECO:0007669"/>
    <property type="project" value="UniProtKB-KW"/>
</dbReference>
<proteinExistence type="inferred from homology"/>
<reference evidence="11 12" key="1">
    <citation type="submission" date="2018-07" db="EMBL/GenBank/DDBJ databases">
        <title>Genomic Encyclopedia of Type Strains, Phase IV (KMG-IV): sequencing the most valuable type-strain genomes for metagenomic binning, comparative biology and taxonomic classification.</title>
        <authorList>
            <person name="Goeker M."/>
        </authorList>
    </citation>
    <scope>NUCLEOTIDE SEQUENCE [LARGE SCALE GENOMIC DNA]</scope>
    <source>
        <strain evidence="11 12">DSM 21634</strain>
    </source>
</reference>
<evidence type="ECO:0000256" key="3">
    <source>
        <dbReference type="ARBA" id="ARBA00022679"/>
    </source>
</evidence>
<protein>
    <recommendedName>
        <fullName evidence="10">Polymerase nucleotidyl transferase domain-containing protein</fullName>
    </recommendedName>
</protein>
<comment type="caution">
    <text evidence="11">The sequence shown here is derived from an EMBL/GenBank/DDBJ whole genome shotgun (WGS) entry which is preliminary data.</text>
</comment>
<dbReference type="GO" id="GO:0005524">
    <property type="term" value="F:ATP binding"/>
    <property type="evidence" value="ECO:0007669"/>
    <property type="project" value="UniProtKB-KW"/>
</dbReference>
<dbReference type="InterPro" id="IPR052038">
    <property type="entry name" value="Type-VII_TA_antitoxin"/>
</dbReference>
<dbReference type="EMBL" id="QPJK01000013">
    <property type="protein sequence ID" value="RCW65253.1"/>
    <property type="molecule type" value="Genomic_DNA"/>
</dbReference>
<dbReference type="Proteomes" id="UP000252884">
    <property type="component" value="Unassembled WGS sequence"/>
</dbReference>
<dbReference type="SUPFAM" id="SSF81301">
    <property type="entry name" value="Nucleotidyltransferase"/>
    <property type="match status" value="1"/>
</dbReference>
<organism evidence="11 12">
    <name type="scientific">Pseudorhodoferax soli</name>
    <dbReference type="NCBI Taxonomy" id="545864"/>
    <lineage>
        <taxon>Bacteria</taxon>
        <taxon>Pseudomonadati</taxon>
        <taxon>Pseudomonadota</taxon>
        <taxon>Betaproteobacteria</taxon>
        <taxon>Burkholderiales</taxon>
        <taxon>Comamonadaceae</taxon>
    </lineage>
</organism>
<comment type="cofactor">
    <cofactor evidence="1">
        <name>Mg(2+)</name>
        <dbReference type="ChEBI" id="CHEBI:18420"/>
    </cofactor>
</comment>
<dbReference type="InterPro" id="IPR043519">
    <property type="entry name" value="NT_sf"/>
</dbReference>
<keyword evidence="5" id="KW-0479">Metal-binding</keyword>
<evidence type="ECO:0000259" key="10">
    <source>
        <dbReference type="Pfam" id="PF01909"/>
    </source>
</evidence>
<keyword evidence="12" id="KW-1185">Reference proteome</keyword>
<evidence type="ECO:0000256" key="7">
    <source>
        <dbReference type="ARBA" id="ARBA00022840"/>
    </source>
</evidence>
<keyword evidence="2" id="KW-1277">Toxin-antitoxin system</keyword>
<gene>
    <name evidence="11" type="ORF">DES41_113177</name>
</gene>
<evidence type="ECO:0000256" key="5">
    <source>
        <dbReference type="ARBA" id="ARBA00022723"/>
    </source>
</evidence>
<evidence type="ECO:0000313" key="11">
    <source>
        <dbReference type="EMBL" id="RCW65253.1"/>
    </source>
</evidence>
<keyword evidence="4" id="KW-0548">Nucleotidyltransferase</keyword>
<keyword evidence="3" id="KW-0808">Transferase</keyword>
<evidence type="ECO:0000256" key="8">
    <source>
        <dbReference type="ARBA" id="ARBA00022842"/>
    </source>
</evidence>
<sequence>MHASLARRLPEIAALCKRYGVAHLELFGSATTPDFQPTTSDYDFLVELDAQAPGSLARRWTELADALEALLGRPVDLVNPRYIRNPYFLEAVNRSRTVVYDRQASQATG</sequence>